<comment type="caution">
    <text evidence="5">Lacks conserved residue(s) required for the propagation of feature annotation.</text>
</comment>
<evidence type="ECO:0000256" key="4">
    <source>
        <dbReference type="ARBA" id="ARBA00022726"/>
    </source>
</evidence>
<dbReference type="AlphaFoldDB" id="A0A379DB17"/>
<proteinExistence type="inferred from homology"/>
<comment type="function">
    <text evidence="5">Converts the preformed base xanthine, a product of nucleic acid breakdown, to xanthosine 5'-monophosphate (XMP), so it can be reused for RNA or DNA synthesis.</text>
</comment>
<dbReference type="RefSeq" id="WP_004820445.1">
    <property type="nucleotide sequence ID" value="NZ_UGTH01000001.1"/>
</dbReference>
<evidence type="ECO:0000313" key="8">
    <source>
        <dbReference type="EMBL" id="SUB75154.1"/>
    </source>
</evidence>
<dbReference type="Gene3D" id="3.40.50.2020">
    <property type="match status" value="1"/>
</dbReference>
<evidence type="ECO:0000313" key="9">
    <source>
        <dbReference type="Proteomes" id="UP000254777"/>
    </source>
</evidence>
<feature type="binding site" evidence="5">
    <location>
        <position position="157"/>
    </location>
    <ligand>
        <name>xanthine</name>
        <dbReference type="ChEBI" id="CHEBI:17712"/>
    </ligand>
</feature>
<dbReference type="Proteomes" id="UP000254777">
    <property type="component" value="Unassembled WGS sequence"/>
</dbReference>
<dbReference type="GO" id="GO:0046110">
    <property type="term" value="P:xanthine metabolic process"/>
    <property type="evidence" value="ECO:0007669"/>
    <property type="project" value="UniProtKB-UniRule"/>
</dbReference>
<feature type="binding site" evidence="5">
    <location>
        <begin position="129"/>
        <end position="133"/>
    </location>
    <ligand>
        <name>5-phospho-alpha-D-ribose 1-diphosphate</name>
        <dbReference type="ChEBI" id="CHEBI:58017"/>
    </ligand>
</feature>
<evidence type="ECO:0000256" key="3">
    <source>
        <dbReference type="ARBA" id="ARBA00022679"/>
    </source>
</evidence>
<dbReference type="HAMAP" id="MF_01184">
    <property type="entry name" value="XPRTase"/>
    <property type="match status" value="1"/>
</dbReference>
<evidence type="ECO:0000256" key="1">
    <source>
        <dbReference type="ARBA" id="ARBA00022490"/>
    </source>
</evidence>
<dbReference type="InterPro" id="IPR050118">
    <property type="entry name" value="Pur/Pyrimidine_PRTase"/>
</dbReference>
<dbReference type="GO" id="GO:0006166">
    <property type="term" value="P:purine ribonucleoside salvage"/>
    <property type="evidence" value="ECO:0007669"/>
    <property type="project" value="UniProtKB-KW"/>
</dbReference>
<keyword evidence="2 5" id="KW-0328">Glycosyltransferase</keyword>
<dbReference type="UniPathway" id="UPA00602">
    <property type="reaction ID" value="UER00658"/>
</dbReference>
<dbReference type="NCBIfam" id="NF006671">
    <property type="entry name" value="PRK09219.1"/>
    <property type="match status" value="1"/>
</dbReference>
<keyword evidence="4 5" id="KW-0660">Purine salvage</keyword>
<dbReference type="CDD" id="cd06223">
    <property type="entry name" value="PRTases_typeI"/>
    <property type="match status" value="1"/>
</dbReference>
<dbReference type="InterPro" id="IPR010079">
    <property type="entry name" value="Xanthine_PRibTrfase"/>
</dbReference>
<feature type="domain" description="Phosphoribosyltransferase" evidence="7">
    <location>
        <begin position="23"/>
        <end position="157"/>
    </location>
</feature>
<dbReference type="EC" id="2.4.2.22" evidence="5 6"/>
<name>A0A379DB17_9FIRM</name>
<dbReference type="Pfam" id="PF00156">
    <property type="entry name" value="Pribosyltran"/>
    <property type="match status" value="1"/>
</dbReference>
<dbReference type="GO" id="GO:0000310">
    <property type="term" value="F:xanthine phosphoribosyltransferase activity"/>
    <property type="evidence" value="ECO:0007669"/>
    <property type="project" value="UniProtKB-UniRule"/>
</dbReference>
<dbReference type="PANTHER" id="PTHR43864">
    <property type="entry name" value="HYPOXANTHINE/GUANINE PHOSPHORIBOSYLTRANSFERASE"/>
    <property type="match status" value="1"/>
</dbReference>
<reference evidence="8 9" key="1">
    <citation type="submission" date="2018-06" db="EMBL/GenBank/DDBJ databases">
        <authorList>
            <consortium name="Pathogen Informatics"/>
            <person name="Doyle S."/>
        </authorList>
    </citation>
    <scope>NUCLEOTIDE SEQUENCE [LARGE SCALE GENOMIC DNA]</scope>
    <source>
        <strain evidence="8 9">NCTC11088</strain>
    </source>
</reference>
<evidence type="ECO:0000256" key="6">
    <source>
        <dbReference type="NCBIfam" id="TIGR01744"/>
    </source>
</evidence>
<keyword evidence="3 5" id="KW-0808">Transferase</keyword>
<accession>A0A379DB17</accession>
<comment type="subcellular location">
    <subcellularLocation>
        <location evidence="5">Cytoplasm</location>
    </subcellularLocation>
</comment>
<keyword evidence="1 5" id="KW-0963">Cytoplasm</keyword>
<dbReference type="EMBL" id="UGTH01000001">
    <property type="protein sequence ID" value="SUB75154.1"/>
    <property type="molecule type" value="Genomic_DNA"/>
</dbReference>
<comment type="catalytic activity">
    <reaction evidence="5">
        <text>XMP + diphosphate = xanthine + 5-phospho-alpha-D-ribose 1-diphosphate</text>
        <dbReference type="Rhea" id="RHEA:10800"/>
        <dbReference type="ChEBI" id="CHEBI:17712"/>
        <dbReference type="ChEBI" id="CHEBI:33019"/>
        <dbReference type="ChEBI" id="CHEBI:57464"/>
        <dbReference type="ChEBI" id="CHEBI:58017"/>
        <dbReference type="EC" id="2.4.2.22"/>
    </reaction>
</comment>
<dbReference type="SUPFAM" id="SSF53271">
    <property type="entry name" value="PRTase-like"/>
    <property type="match status" value="1"/>
</dbReference>
<dbReference type="GO" id="GO:0032265">
    <property type="term" value="P:XMP salvage"/>
    <property type="evidence" value="ECO:0007669"/>
    <property type="project" value="UniProtKB-UniRule"/>
</dbReference>
<dbReference type="NCBIfam" id="TIGR01744">
    <property type="entry name" value="XPRTase"/>
    <property type="match status" value="1"/>
</dbReference>
<dbReference type="InterPro" id="IPR000836">
    <property type="entry name" value="PRTase_dom"/>
</dbReference>
<dbReference type="InterPro" id="IPR029057">
    <property type="entry name" value="PRTase-like"/>
</dbReference>
<comment type="similarity">
    <text evidence="5">Belongs to the purine/pyrimidine phosphoribosyltransferase family. Xpt subfamily.</text>
</comment>
<gene>
    <name evidence="5 8" type="primary">xpt</name>
    <name evidence="8" type="ORF">NCTC11088_00940</name>
</gene>
<comment type="pathway">
    <text evidence="5">Purine metabolism; XMP biosynthesis via salvage pathway; XMP from xanthine: step 1/1.</text>
</comment>
<comment type="subunit">
    <text evidence="5">Homodimer.</text>
</comment>
<sequence>MKLLEDRIEKDGYILGENIIKVDSFLNHQLDIKFLSELSEEVYNHFKDRGINKILTIEASGIALATVVSEKFGYLPVVFAKKQKTKNIGGDVYESKVQSFTTDKEYTVTVSKKFLNEGDKLLLIDDFLAEGNALNGLISIAEQSGAKVEGVSVAVEKGFQEGGKIIREEGYDLLSLAIIESIDNGEFTFRK</sequence>
<evidence type="ECO:0000259" key="7">
    <source>
        <dbReference type="Pfam" id="PF00156"/>
    </source>
</evidence>
<dbReference type="PANTHER" id="PTHR43864:SF1">
    <property type="entry name" value="XANTHINE PHOSPHORIBOSYLTRANSFERASE"/>
    <property type="match status" value="1"/>
</dbReference>
<feature type="binding site" evidence="5">
    <location>
        <position position="27"/>
    </location>
    <ligand>
        <name>xanthine</name>
        <dbReference type="ChEBI" id="CHEBI:17712"/>
    </ligand>
</feature>
<protein>
    <recommendedName>
        <fullName evidence="5 6">Xanthine phosphoribosyltransferase</fullName>
        <shortName evidence="5">XPRTase</shortName>
        <ecNumber evidence="5 6">2.4.2.22</ecNumber>
    </recommendedName>
</protein>
<dbReference type="GO" id="GO:0005737">
    <property type="term" value="C:cytoplasm"/>
    <property type="evidence" value="ECO:0007669"/>
    <property type="project" value="UniProtKB-SubCell"/>
</dbReference>
<evidence type="ECO:0000256" key="5">
    <source>
        <dbReference type="HAMAP-Rule" id="MF_01184"/>
    </source>
</evidence>
<organism evidence="8 9">
    <name type="scientific">Peptoniphilus indolicus</name>
    <dbReference type="NCBI Taxonomy" id="33030"/>
    <lineage>
        <taxon>Bacteria</taxon>
        <taxon>Bacillati</taxon>
        <taxon>Bacillota</taxon>
        <taxon>Tissierellia</taxon>
        <taxon>Tissierellales</taxon>
        <taxon>Peptoniphilaceae</taxon>
        <taxon>Peptoniphilus</taxon>
    </lineage>
</organism>
<evidence type="ECO:0000256" key="2">
    <source>
        <dbReference type="ARBA" id="ARBA00022676"/>
    </source>
</evidence>